<protein>
    <submittedName>
        <fullName evidence="2">Uncharacterized protein</fullName>
    </submittedName>
</protein>
<accession>A0A9N7VV78</accession>
<organism evidence="2 3">
    <name type="scientific">Pleuronectes platessa</name>
    <name type="common">European plaice</name>
    <dbReference type="NCBI Taxonomy" id="8262"/>
    <lineage>
        <taxon>Eukaryota</taxon>
        <taxon>Metazoa</taxon>
        <taxon>Chordata</taxon>
        <taxon>Craniata</taxon>
        <taxon>Vertebrata</taxon>
        <taxon>Euteleostomi</taxon>
        <taxon>Actinopterygii</taxon>
        <taxon>Neopterygii</taxon>
        <taxon>Teleostei</taxon>
        <taxon>Neoteleostei</taxon>
        <taxon>Acanthomorphata</taxon>
        <taxon>Carangaria</taxon>
        <taxon>Pleuronectiformes</taxon>
        <taxon>Pleuronectoidei</taxon>
        <taxon>Pleuronectidae</taxon>
        <taxon>Pleuronectes</taxon>
    </lineage>
</organism>
<feature type="compositionally biased region" description="Basic and acidic residues" evidence="1">
    <location>
        <begin position="164"/>
        <end position="174"/>
    </location>
</feature>
<comment type="caution">
    <text evidence="2">The sequence shown here is derived from an EMBL/GenBank/DDBJ whole genome shotgun (WGS) entry which is preliminary data.</text>
</comment>
<feature type="region of interest" description="Disordered" evidence="1">
    <location>
        <begin position="153"/>
        <end position="174"/>
    </location>
</feature>
<gene>
    <name evidence="2" type="ORF">PLEPLA_LOCUS45418</name>
</gene>
<dbReference type="AlphaFoldDB" id="A0A9N7VV78"/>
<dbReference type="EMBL" id="CADEAL010004349">
    <property type="protein sequence ID" value="CAB1457594.1"/>
    <property type="molecule type" value="Genomic_DNA"/>
</dbReference>
<evidence type="ECO:0000256" key="1">
    <source>
        <dbReference type="SAM" id="MobiDB-lite"/>
    </source>
</evidence>
<reference evidence="2" key="1">
    <citation type="submission" date="2020-03" db="EMBL/GenBank/DDBJ databases">
        <authorList>
            <person name="Weist P."/>
        </authorList>
    </citation>
    <scope>NUCLEOTIDE SEQUENCE</scope>
</reference>
<keyword evidence="3" id="KW-1185">Reference proteome</keyword>
<proteinExistence type="predicted"/>
<feature type="region of interest" description="Disordered" evidence="1">
    <location>
        <begin position="1"/>
        <end position="30"/>
    </location>
</feature>
<sequence length="174" mass="19658">MKRSERPEAAAKFLTLSRQTEAAADPTAADDSQQWDDYITRVTIKTMEGLNINPGAYILEKVPDAVVRDLKKGQCGTDVMASAWPLQDAGLEEVLVQSLKKHLKKHHQFPLEVQCSSHTRWLSVRDVRLLVPQEESEQVSVILNYESRVLSAEEAEQEQQQDLSEERSANSVDR</sequence>
<name>A0A9N7VV78_PLEPL</name>
<evidence type="ECO:0000313" key="2">
    <source>
        <dbReference type="EMBL" id="CAB1457594.1"/>
    </source>
</evidence>
<dbReference type="Proteomes" id="UP001153269">
    <property type="component" value="Unassembled WGS sequence"/>
</dbReference>
<evidence type="ECO:0000313" key="3">
    <source>
        <dbReference type="Proteomes" id="UP001153269"/>
    </source>
</evidence>